<proteinExistence type="predicted"/>
<keyword evidence="3" id="KW-1185">Reference proteome</keyword>
<evidence type="ECO:0000313" key="3">
    <source>
        <dbReference type="Proteomes" id="UP000186817"/>
    </source>
</evidence>
<evidence type="ECO:0000256" key="1">
    <source>
        <dbReference type="SAM" id="MobiDB-lite"/>
    </source>
</evidence>
<reference evidence="2 3" key="1">
    <citation type="submission" date="2016-02" db="EMBL/GenBank/DDBJ databases">
        <title>Genome analysis of coral dinoflagellate symbionts highlights evolutionary adaptations to a symbiotic lifestyle.</title>
        <authorList>
            <person name="Aranda M."/>
            <person name="Li Y."/>
            <person name="Liew Y.J."/>
            <person name="Baumgarten S."/>
            <person name="Simakov O."/>
            <person name="Wilson M."/>
            <person name="Piel J."/>
            <person name="Ashoor H."/>
            <person name="Bougouffa S."/>
            <person name="Bajic V.B."/>
            <person name="Ryu T."/>
            <person name="Ravasi T."/>
            <person name="Bayer T."/>
            <person name="Micklem G."/>
            <person name="Kim H."/>
            <person name="Bhak J."/>
            <person name="Lajeunesse T.C."/>
            <person name="Voolstra C.R."/>
        </authorList>
    </citation>
    <scope>NUCLEOTIDE SEQUENCE [LARGE SCALE GENOMIC DNA]</scope>
    <source>
        <strain evidence="2 3">CCMP2467</strain>
    </source>
</reference>
<dbReference type="AlphaFoldDB" id="A0A1Q9BU11"/>
<feature type="non-terminal residue" evidence="2">
    <location>
        <position position="1"/>
    </location>
</feature>
<dbReference type="EMBL" id="LSRX01004146">
    <property type="protein sequence ID" value="OLP74178.1"/>
    <property type="molecule type" value="Genomic_DNA"/>
</dbReference>
<comment type="caution">
    <text evidence="2">The sequence shown here is derived from an EMBL/GenBank/DDBJ whole genome shotgun (WGS) entry which is preliminary data.</text>
</comment>
<sequence length="89" mass="9938">VLLWISWPIARPFATVLDLMFNRGGMNPFEMPRQALLALMRVQQEKGVLSEQEAQILDGAMGLAGKKATRWGREGGKEEPNRTNVAKSQ</sequence>
<accession>A0A1Q9BU11</accession>
<feature type="region of interest" description="Disordered" evidence="1">
    <location>
        <begin position="68"/>
        <end position="89"/>
    </location>
</feature>
<name>A0A1Q9BU11_SYMMI</name>
<dbReference type="Proteomes" id="UP000186817">
    <property type="component" value="Unassembled WGS sequence"/>
</dbReference>
<feature type="compositionally biased region" description="Basic and acidic residues" evidence="1">
    <location>
        <begin position="71"/>
        <end position="81"/>
    </location>
</feature>
<evidence type="ECO:0000313" key="2">
    <source>
        <dbReference type="EMBL" id="OLP74178.1"/>
    </source>
</evidence>
<gene>
    <name evidence="2" type="ORF">AK812_SmicGene46357</name>
</gene>
<protein>
    <submittedName>
        <fullName evidence="2">Uncharacterized protein</fullName>
    </submittedName>
</protein>
<organism evidence="2 3">
    <name type="scientific">Symbiodinium microadriaticum</name>
    <name type="common">Dinoflagellate</name>
    <name type="synonym">Zooxanthella microadriatica</name>
    <dbReference type="NCBI Taxonomy" id="2951"/>
    <lineage>
        <taxon>Eukaryota</taxon>
        <taxon>Sar</taxon>
        <taxon>Alveolata</taxon>
        <taxon>Dinophyceae</taxon>
        <taxon>Suessiales</taxon>
        <taxon>Symbiodiniaceae</taxon>
        <taxon>Symbiodinium</taxon>
    </lineage>
</organism>
<dbReference type="OrthoDB" id="5353557at2759"/>